<protein>
    <submittedName>
        <fullName evidence="1">1485_t:CDS:1</fullName>
    </submittedName>
</protein>
<name>A0ACA9N6Y9_9GLOM</name>
<evidence type="ECO:0000313" key="1">
    <source>
        <dbReference type="EMBL" id="CAG8638576.1"/>
    </source>
</evidence>
<comment type="caution">
    <text evidence="1">The sequence shown here is derived from an EMBL/GenBank/DDBJ whole genome shotgun (WGS) entry which is preliminary data.</text>
</comment>
<organism evidence="1 2">
    <name type="scientific">Scutellospora calospora</name>
    <dbReference type="NCBI Taxonomy" id="85575"/>
    <lineage>
        <taxon>Eukaryota</taxon>
        <taxon>Fungi</taxon>
        <taxon>Fungi incertae sedis</taxon>
        <taxon>Mucoromycota</taxon>
        <taxon>Glomeromycotina</taxon>
        <taxon>Glomeromycetes</taxon>
        <taxon>Diversisporales</taxon>
        <taxon>Gigasporaceae</taxon>
        <taxon>Scutellospora</taxon>
    </lineage>
</organism>
<keyword evidence="2" id="KW-1185">Reference proteome</keyword>
<gene>
    <name evidence="1" type="ORF">SCALOS_LOCUS8238</name>
</gene>
<sequence>MDIEKVKTEVIIKDAREIDVELVKLISLASLITQTNQLQTTKHNHLILVV</sequence>
<accession>A0ACA9N6Y9</accession>
<feature type="non-terminal residue" evidence="1">
    <location>
        <position position="50"/>
    </location>
</feature>
<proteinExistence type="predicted"/>
<dbReference type="EMBL" id="CAJVPM010021105">
    <property type="protein sequence ID" value="CAG8638576.1"/>
    <property type="molecule type" value="Genomic_DNA"/>
</dbReference>
<reference evidence="1" key="1">
    <citation type="submission" date="2021-06" db="EMBL/GenBank/DDBJ databases">
        <authorList>
            <person name="Kallberg Y."/>
            <person name="Tangrot J."/>
            <person name="Rosling A."/>
        </authorList>
    </citation>
    <scope>NUCLEOTIDE SEQUENCE</scope>
    <source>
        <strain evidence="1">AU212A</strain>
    </source>
</reference>
<dbReference type="Proteomes" id="UP000789860">
    <property type="component" value="Unassembled WGS sequence"/>
</dbReference>
<evidence type="ECO:0000313" key="2">
    <source>
        <dbReference type="Proteomes" id="UP000789860"/>
    </source>
</evidence>